<reference evidence="4" key="1">
    <citation type="journal article" date="2019" name="Int. J. Syst. Evol. Microbiol.">
        <title>The Global Catalogue of Microorganisms (GCM) 10K type strain sequencing project: providing services to taxonomists for standard genome sequencing and annotation.</title>
        <authorList>
            <consortium name="The Broad Institute Genomics Platform"/>
            <consortium name="The Broad Institute Genome Sequencing Center for Infectious Disease"/>
            <person name="Wu L."/>
            <person name="Ma J."/>
        </authorList>
    </citation>
    <scope>NUCLEOTIDE SEQUENCE [LARGE SCALE GENOMIC DNA]</scope>
    <source>
        <strain evidence="4">JCM 31290</strain>
    </source>
</reference>
<organism evidence="3 4">
    <name type="scientific">Streptomyces venetus</name>
    <dbReference type="NCBI Taxonomy" id="1701086"/>
    <lineage>
        <taxon>Bacteria</taxon>
        <taxon>Bacillati</taxon>
        <taxon>Actinomycetota</taxon>
        <taxon>Actinomycetes</taxon>
        <taxon>Kitasatosporales</taxon>
        <taxon>Streptomycetaceae</taxon>
        <taxon>Streptomyces</taxon>
    </lineage>
</organism>
<feature type="compositionally biased region" description="Basic residues" evidence="1">
    <location>
        <begin position="118"/>
        <end position="131"/>
    </location>
</feature>
<evidence type="ECO:0000313" key="4">
    <source>
        <dbReference type="Proteomes" id="UP001501115"/>
    </source>
</evidence>
<sequence>MAGWLETGCSHSFRGGCGVSDGTGRYFSALFIPPWLLAIPVKMGLYELDRRPALGFSAGALFGCSAVFSMGTSTGYWILAATLLAFGTVTPMATRRYSVAAQGKARNIARQQEERRLARQRRAERRQQRRR</sequence>
<gene>
    <name evidence="3" type="ORF">GCM10023086_67410</name>
</gene>
<keyword evidence="2" id="KW-0472">Membrane</keyword>
<keyword evidence="4" id="KW-1185">Reference proteome</keyword>
<feature type="transmembrane region" description="Helical" evidence="2">
    <location>
        <begin position="53"/>
        <end position="70"/>
    </location>
</feature>
<comment type="caution">
    <text evidence="3">The sequence shown here is derived from an EMBL/GenBank/DDBJ whole genome shotgun (WGS) entry which is preliminary data.</text>
</comment>
<evidence type="ECO:0000256" key="2">
    <source>
        <dbReference type="SAM" id="Phobius"/>
    </source>
</evidence>
<feature type="transmembrane region" description="Helical" evidence="2">
    <location>
        <begin position="76"/>
        <end position="94"/>
    </location>
</feature>
<keyword evidence="2" id="KW-1133">Transmembrane helix</keyword>
<keyword evidence="2" id="KW-0812">Transmembrane</keyword>
<name>A0ABP8H6N3_9ACTN</name>
<dbReference type="EMBL" id="BAABET010000013">
    <property type="protein sequence ID" value="GAA4335138.1"/>
    <property type="molecule type" value="Genomic_DNA"/>
</dbReference>
<feature type="region of interest" description="Disordered" evidence="1">
    <location>
        <begin position="110"/>
        <end position="131"/>
    </location>
</feature>
<evidence type="ECO:0000313" key="3">
    <source>
        <dbReference type="EMBL" id="GAA4335138.1"/>
    </source>
</evidence>
<protein>
    <submittedName>
        <fullName evidence="3">Uncharacterized protein</fullName>
    </submittedName>
</protein>
<dbReference type="Proteomes" id="UP001501115">
    <property type="component" value="Unassembled WGS sequence"/>
</dbReference>
<proteinExistence type="predicted"/>
<feature type="transmembrane region" description="Helical" evidence="2">
    <location>
        <begin position="23"/>
        <end position="41"/>
    </location>
</feature>
<accession>A0ABP8H6N3</accession>
<evidence type="ECO:0000256" key="1">
    <source>
        <dbReference type="SAM" id="MobiDB-lite"/>
    </source>
</evidence>